<dbReference type="EMBL" id="CP002271">
    <property type="protein sequence ID" value="ADO71727.1"/>
    <property type="molecule type" value="Genomic_DNA"/>
</dbReference>
<dbReference type="eggNOG" id="ENOG5032NAI">
    <property type="taxonomic scope" value="Bacteria"/>
</dbReference>
<evidence type="ECO:0000313" key="2">
    <source>
        <dbReference type="Proteomes" id="UP000001351"/>
    </source>
</evidence>
<dbReference type="AlphaFoldDB" id="E3FJP8"/>
<reference evidence="1 2" key="1">
    <citation type="journal article" date="2011" name="Mol. Biol. Evol.">
        <title>Comparative genomic analysis of fruiting body formation in Myxococcales.</title>
        <authorList>
            <person name="Huntley S."/>
            <person name="Hamann N."/>
            <person name="Wegener-Feldbrugge S."/>
            <person name="Treuner-Lange A."/>
            <person name="Kube M."/>
            <person name="Reinhardt R."/>
            <person name="Klages S."/>
            <person name="Muller R."/>
            <person name="Ronning C.M."/>
            <person name="Nierman W.C."/>
            <person name="Sogaard-Andersen L."/>
        </authorList>
    </citation>
    <scope>NUCLEOTIDE SEQUENCE [LARGE SCALE GENOMIC DNA]</scope>
    <source>
        <strain evidence="1 2">DW4/3-1</strain>
    </source>
</reference>
<dbReference type="KEGG" id="sur:STAUR_3939"/>
<accession>E3FJP8</accession>
<evidence type="ECO:0000313" key="1">
    <source>
        <dbReference type="EMBL" id="ADO71727.1"/>
    </source>
</evidence>
<keyword evidence="2" id="KW-1185">Reference proteome</keyword>
<sequence>MLLVLLLVTACGDAQEMVVIQEALALREAPRDEAPVAGKLPLGTRVKLQPSRPWEDAAWRRVETPQGERWTKLEGLAPFPLQGEARFVWLEELPIHSTPEPSARTVETLKLGDELHLLAAQVPGAAGYTGVIRQGALLGFADASGLGAEKPTVENLLAGARALLKQGDFAQAMQRARSARALTEGAGRTGALVDALERAGTEPASLQAELEFNEKARGTETPRPGTQGWVIPSRVHLREGADLRDSIITVLSADAAVEVLDIQPPWAHVELVTQQTPWMAVDLGDFAEVRSGKVKRAAAFTQQRGQGRGYLPISSLQAKRPSAAEQQAKALTLEPGDARLELLKRAVALAEPGELSQVAPALIDEAFQEERYRLAVAAALRLKEPGPKGGPSARKEWKIDAVTSLYGCTGHPLEARVEQVEFALGAELSKPQGTVCAQVSGLESPCDVCLSDLSDYDAEARQHVLRDKAGIDAMLSEHEEVITQHLKDSARLENLYAKPSRMRVSVKPGMGLSSQTLFLFELPLEVNRYQDKPVFTPAFREARMTEVLLPLASGEGRWEYWMSTLQWEDSAHGALFAGDGTAAWKILQDFAQALMKTPEAFLERNEFQGVMYTLHISRHCGKCPTRQKPLHGR</sequence>
<gene>
    <name evidence="1" type="ordered locus">STAUR_3939</name>
</gene>
<dbReference type="HOGENOM" id="CLU_432054_0_0_7"/>
<protein>
    <submittedName>
        <fullName evidence="1">Uncharacterized protein</fullName>
    </submittedName>
</protein>
<name>E3FJP8_STIAD</name>
<dbReference type="Proteomes" id="UP000001351">
    <property type="component" value="Chromosome"/>
</dbReference>
<organism evidence="1 2">
    <name type="scientific">Stigmatella aurantiaca (strain DW4/3-1)</name>
    <dbReference type="NCBI Taxonomy" id="378806"/>
    <lineage>
        <taxon>Bacteria</taxon>
        <taxon>Pseudomonadati</taxon>
        <taxon>Myxococcota</taxon>
        <taxon>Myxococcia</taxon>
        <taxon>Myxococcales</taxon>
        <taxon>Cystobacterineae</taxon>
        <taxon>Archangiaceae</taxon>
        <taxon>Stigmatella</taxon>
    </lineage>
</organism>
<dbReference type="STRING" id="378806.STAUR_3939"/>
<proteinExistence type="predicted"/>